<name>A0A9P6GGN5_9PLEO</name>
<feature type="compositionally biased region" description="Polar residues" evidence="1">
    <location>
        <begin position="195"/>
        <end position="205"/>
    </location>
</feature>
<accession>A0A9P6GGN5</accession>
<feature type="region of interest" description="Disordered" evidence="1">
    <location>
        <begin position="1"/>
        <end position="35"/>
    </location>
</feature>
<feature type="compositionally biased region" description="Pro residues" evidence="1">
    <location>
        <begin position="165"/>
        <end position="176"/>
    </location>
</feature>
<dbReference type="Proteomes" id="UP000756921">
    <property type="component" value="Unassembled WGS sequence"/>
</dbReference>
<reference evidence="2" key="1">
    <citation type="journal article" date="2020" name="Mol. Plant Microbe Interact.">
        <title>Genome Sequence of the Biocontrol Agent Coniothyrium minitans strain Conio (IMI 134523).</title>
        <authorList>
            <person name="Patel D."/>
            <person name="Shittu T.A."/>
            <person name="Baroncelli R."/>
            <person name="Muthumeenakshi S."/>
            <person name="Osborne T.H."/>
            <person name="Janganan T.K."/>
            <person name="Sreenivasaprasad S."/>
        </authorList>
    </citation>
    <scope>NUCLEOTIDE SEQUENCE</scope>
    <source>
        <strain evidence="2">Conio</strain>
    </source>
</reference>
<feature type="region of interest" description="Disordered" evidence="1">
    <location>
        <begin position="290"/>
        <end position="315"/>
    </location>
</feature>
<feature type="compositionally biased region" description="Low complexity" evidence="1">
    <location>
        <begin position="290"/>
        <end position="304"/>
    </location>
</feature>
<evidence type="ECO:0000256" key="1">
    <source>
        <dbReference type="SAM" id="MobiDB-lite"/>
    </source>
</evidence>
<proteinExistence type="predicted"/>
<feature type="compositionally biased region" description="Pro residues" evidence="1">
    <location>
        <begin position="240"/>
        <end position="256"/>
    </location>
</feature>
<protein>
    <submittedName>
        <fullName evidence="2">Uncharacterized protein</fullName>
    </submittedName>
</protein>
<dbReference type="EMBL" id="WJXW01000006">
    <property type="protein sequence ID" value="KAF9735003.1"/>
    <property type="molecule type" value="Genomic_DNA"/>
</dbReference>
<keyword evidence="3" id="KW-1185">Reference proteome</keyword>
<gene>
    <name evidence="2" type="ORF">PMIN01_06408</name>
</gene>
<feature type="region of interest" description="Disordered" evidence="1">
    <location>
        <begin position="139"/>
        <end position="257"/>
    </location>
</feature>
<organism evidence="2 3">
    <name type="scientific">Paraphaeosphaeria minitans</name>
    <dbReference type="NCBI Taxonomy" id="565426"/>
    <lineage>
        <taxon>Eukaryota</taxon>
        <taxon>Fungi</taxon>
        <taxon>Dikarya</taxon>
        <taxon>Ascomycota</taxon>
        <taxon>Pezizomycotina</taxon>
        <taxon>Dothideomycetes</taxon>
        <taxon>Pleosporomycetidae</taxon>
        <taxon>Pleosporales</taxon>
        <taxon>Massarineae</taxon>
        <taxon>Didymosphaeriaceae</taxon>
        <taxon>Paraphaeosphaeria</taxon>
    </lineage>
</organism>
<comment type="caution">
    <text evidence="2">The sequence shown here is derived from an EMBL/GenBank/DDBJ whole genome shotgun (WGS) entry which is preliminary data.</text>
</comment>
<evidence type="ECO:0000313" key="3">
    <source>
        <dbReference type="Proteomes" id="UP000756921"/>
    </source>
</evidence>
<feature type="compositionally biased region" description="Basic and acidic residues" evidence="1">
    <location>
        <begin position="177"/>
        <end position="189"/>
    </location>
</feature>
<sequence>MTMKDGPSMTMEDRPRAGQGGAHRLQAAAHVHRRPTGTAARGCHYRALPIMMRCSRVGGEAGRRDARELQRGQDARSEALRRASPVAGPLWACGVGVGVGVDGWHWAAHRLALVPIRLPLPAWAWRLSQRRIAIRPRPPAPRRIRHGREEEVQRHAAPGLAFTAPLPPPHLLPSPPSDRDVVGARDRGGDPAFTVPTSSHTQSACNCKGPSAGGTVASCPLPTKTQDPRPARLVHNLTMSPPPPGEPPHQSRPPKPLALCNTYRTLSDDDDDDSSTFTHQSGLGFLLSSLPPCRTRSPSCPRPSSLEHADQQKPIIDAIELADPCDGPKPLRGPG</sequence>
<dbReference type="AlphaFoldDB" id="A0A9P6GGN5"/>
<evidence type="ECO:0000313" key="2">
    <source>
        <dbReference type="EMBL" id="KAF9735003.1"/>
    </source>
</evidence>